<dbReference type="RefSeq" id="WP_046221126.1">
    <property type="nucleotide sequence ID" value="NZ_JWYV01000011.1"/>
</dbReference>
<organism evidence="2 3">
    <name type="scientific">Photobacterium halotolerans</name>
    <dbReference type="NCBI Taxonomy" id="265726"/>
    <lineage>
        <taxon>Bacteria</taxon>
        <taxon>Pseudomonadati</taxon>
        <taxon>Pseudomonadota</taxon>
        <taxon>Gammaproteobacteria</taxon>
        <taxon>Vibrionales</taxon>
        <taxon>Vibrionaceae</taxon>
        <taxon>Photobacterium</taxon>
    </lineage>
</organism>
<dbReference type="AlphaFoldDB" id="A0A0F5VCY3"/>
<feature type="signal peptide" evidence="1">
    <location>
        <begin position="1"/>
        <end position="20"/>
    </location>
</feature>
<dbReference type="EMBL" id="JWYV01000011">
    <property type="protein sequence ID" value="KKC99349.1"/>
    <property type="molecule type" value="Genomic_DNA"/>
</dbReference>
<dbReference type="OrthoDB" id="5570136at2"/>
<sequence>MKLLIKLSLFILLTSCSAQAEYSDETMYDLASILKDVAQAVDGEIKFGEINNLADEQIIANAMSSAPDKLAKLSEYQMILDIQGDHAVMLLCDGDVALMEDAGCNAAFDNRYWHQPQHNTCKISLNASSVCTE</sequence>
<accession>A0A0F5VCY3</accession>
<feature type="chain" id="PRO_5002496669" description="Lipoprotein" evidence="1">
    <location>
        <begin position="21"/>
        <end position="133"/>
    </location>
</feature>
<evidence type="ECO:0000256" key="1">
    <source>
        <dbReference type="SAM" id="SignalP"/>
    </source>
</evidence>
<keyword evidence="1" id="KW-0732">Signal</keyword>
<proteinExistence type="predicted"/>
<protein>
    <recommendedName>
        <fullName evidence="4">Lipoprotein</fullName>
    </recommendedName>
</protein>
<keyword evidence="3" id="KW-1185">Reference proteome</keyword>
<dbReference type="PATRIC" id="fig|265726.11.peg.885"/>
<reference evidence="2 3" key="1">
    <citation type="submission" date="2014-12" db="EMBL/GenBank/DDBJ databases">
        <title>Mercury Reductase activity and rhizosphere competence traits in the genome of root associated Photobacterium halotolerans MELD1.</title>
        <authorList>
            <person name="Mathew D.C."/>
            <person name="Huang C.-C."/>
        </authorList>
    </citation>
    <scope>NUCLEOTIDE SEQUENCE [LARGE SCALE GENOMIC DNA]</scope>
    <source>
        <strain evidence="2 3">MELD1</strain>
    </source>
</reference>
<dbReference type="Proteomes" id="UP000033633">
    <property type="component" value="Unassembled WGS sequence"/>
</dbReference>
<name>A0A0F5VCY3_9GAMM</name>
<evidence type="ECO:0000313" key="3">
    <source>
        <dbReference type="Proteomes" id="UP000033633"/>
    </source>
</evidence>
<comment type="caution">
    <text evidence="2">The sequence shown here is derived from an EMBL/GenBank/DDBJ whole genome shotgun (WGS) entry which is preliminary data.</text>
</comment>
<evidence type="ECO:0000313" key="2">
    <source>
        <dbReference type="EMBL" id="KKC99349.1"/>
    </source>
</evidence>
<gene>
    <name evidence="2" type="ORF">KY46_13295</name>
</gene>
<evidence type="ECO:0008006" key="4">
    <source>
        <dbReference type="Google" id="ProtNLM"/>
    </source>
</evidence>